<proteinExistence type="predicted"/>
<name>A0A5Q2MM57_9ACTN</name>
<dbReference type="AlphaFoldDB" id="A0A5Q2MM57"/>
<organism evidence="2 3">
    <name type="scientific">Aeromicrobium yanjiei</name>
    <dbReference type="NCBI Taxonomy" id="2662028"/>
    <lineage>
        <taxon>Bacteria</taxon>
        <taxon>Bacillati</taxon>
        <taxon>Actinomycetota</taxon>
        <taxon>Actinomycetes</taxon>
        <taxon>Propionibacteriales</taxon>
        <taxon>Nocardioidaceae</taxon>
        <taxon>Aeromicrobium</taxon>
    </lineage>
</organism>
<evidence type="ECO:0000313" key="3">
    <source>
        <dbReference type="Proteomes" id="UP000392064"/>
    </source>
</evidence>
<protein>
    <submittedName>
        <fullName evidence="2">Uncharacterized protein</fullName>
    </submittedName>
</protein>
<dbReference type="Proteomes" id="UP000392064">
    <property type="component" value="Chromosome"/>
</dbReference>
<feature type="region of interest" description="Disordered" evidence="1">
    <location>
        <begin position="177"/>
        <end position="208"/>
    </location>
</feature>
<feature type="compositionally biased region" description="Low complexity" evidence="1">
    <location>
        <begin position="198"/>
        <end position="208"/>
    </location>
</feature>
<dbReference type="KEGG" id="aef:GEV26_17190"/>
<evidence type="ECO:0000313" key="2">
    <source>
        <dbReference type="EMBL" id="QGG42971.1"/>
    </source>
</evidence>
<accession>A0A5Q2MM57</accession>
<reference evidence="2 3" key="1">
    <citation type="submission" date="2019-11" db="EMBL/GenBank/DDBJ databases">
        <authorList>
            <person name="Li J."/>
        </authorList>
    </citation>
    <scope>NUCLEOTIDE SEQUENCE [LARGE SCALE GENOMIC DNA]</scope>
    <source>
        <strain evidence="2 3">MF47</strain>
    </source>
</reference>
<dbReference type="EMBL" id="CP045737">
    <property type="protein sequence ID" value="QGG42971.1"/>
    <property type="molecule type" value="Genomic_DNA"/>
</dbReference>
<dbReference type="RefSeq" id="WP_153654775.1">
    <property type="nucleotide sequence ID" value="NZ_CP045737.1"/>
</dbReference>
<evidence type="ECO:0000256" key="1">
    <source>
        <dbReference type="SAM" id="MobiDB-lite"/>
    </source>
</evidence>
<gene>
    <name evidence="2" type="ORF">GEV26_17190</name>
</gene>
<feature type="compositionally biased region" description="Pro residues" evidence="1">
    <location>
        <begin position="180"/>
        <end position="197"/>
    </location>
</feature>
<keyword evidence="3" id="KW-1185">Reference proteome</keyword>
<sequence length="208" mass="21738">MSFPGVRRCHAHRRAPLHAGHRRRTFGGRAGLVLAFALALALGVGGTAAYSALYGSIPTAEAQDRVVVRGGVVRLGTHVYLHANGSHGAIGITRVALVKKCHLRVYLDRQPGDRVVAAVAEEDEAMARLGVQAGISGGIDVVDVRLYRAGRRVCANDRIFGGRSNLWISVTTLARTPRKPATPAPAQPTVPAAPAPPTSSVEPAAAPG</sequence>